<evidence type="ECO:0000313" key="2">
    <source>
        <dbReference type="EMBL" id="KXP08795.1"/>
    </source>
</evidence>
<dbReference type="SUPFAM" id="SSF56300">
    <property type="entry name" value="Metallo-dependent phosphatases"/>
    <property type="match status" value="1"/>
</dbReference>
<name>A0A138AEL1_9ACTN</name>
<dbReference type="Proteomes" id="UP000070258">
    <property type="component" value="Unassembled WGS sequence"/>
</dbReference>
<dbReference type="InterPro" id="IPR029052">
    <property type="entry name" value="Metallo-depent_PP-like"/>
</dbReference>
<organism evidence="2 3">
    <name type="scientific">Tsukamurella pseudospumae</name>
    <dbReference type="NCBI Taxonomy" id="239498"/>
    <lineage>
        <taxon>Bacteria</taxon>
        <taxon>Bacillati</taxon>
        <taxon>Actinomycetota</taxon>
        <taxon>Actinomycetes</taxon>
        <taxon>Mycobacteriales</taxon>
        <taxon>Tsukamurellaceae</taxon>
        <taxon>Tsukamurella</taxon>
    </lineage>
</organism>
<accession>A0A138AEL1</accession>
<dbReference type="EMBL" id="LSRF01000044">
    <property type="protein sequence ID" value="KXP08795.1"/>
    <property type="molecule type" value="Genomic_DNA"/>
</dbReference>
<dbReference type="Gene3D" id="3.60.21.10">
    <property type="match status" value="1"/>
</dbReference>
<dbReference type="STRING" id="239498.AXK60_09015"/>
<gene>
    <name evidence="2" type="ORF">AXK60_09015</name>
</gene>
<dbReference type="InterPro" id="IPR004843">
    <property type="entry name" value="Calcineurin-like_PHP"/>
</dbReference>
<dbReference type="RefSeq" id="WP_068571670.1">
    <property type="nucleotide sequence ID" value="NZ_LSRF01000044.1"/>
</dbReference>
<feature type="domain" description="Calcineurin-like phosphoesterase" evidence="1">
    <location>
        <begin position="5"/>
        <end position="155"/>
    </location>
</feature>
<dbReference type="OrthoDB" id="5380073at2"/>
<evidence type="ECO:0000259" key="1">
    <source>
        <dbReference type="Pfam" id="PF00149"/>
    </source>
</evidence>
<sequence length="189" mass="21168">MTRFFTADLHLGHRLIADLRGFSSVGAHDAEITAPLYALDPDDELWVLGDVSCGGHSVAESALAQLRSVPAPMHLVAGNHDLSHPLNGRSEEWRARYAEVFASVSIAGRINLGETEVLLSHFPNAGTPDRYAREKFTQWQLPDLRRWLVHGHTHSSARRSAKRSICVSLEAWDLRPASEEELEIEMRKR</sequence>
<dbReference type="Pfam" id="PF00149">
    <property type="entry name" value="Metallophos"/>
    <property type="match status" value="1"/>
</dbReference>
<protein>
    <submittedName>
        <fullName evidence="2">Serine/threonine protein phosphatase</fullName>
    </submittedName>
</protein>
<evidence type="ECO:0000313" key="3">
    <source>
        <dbReference type="Proteomes" id="UP000070258"/>
    </source>
</evidence>
<proteinExistence type="predicted"/>
<reference evidence="3" key="1">
    <citation type="submission" date="2016-02" db="EMBL/GenBank/DDBJ databases">
        <authorList>
            <person name="Wen L."/>
            <person name="He K."/>
            <person name="Yang H."/>
        </authorList>
    </citation>
    <scope>NUCLEOTIDE SEQUENCE [LARGE SCALE GENOMIC DNA]</scope>
    <source>
        <strain evidence="3">JCM 15929</strain>
    </source>
</reference>
<dbReference type="AlphaFoldDB" id="A0A138AEL1"/>
<comment type="caution">
    <text evidence="2">The sequence shown here is derived from an EMBL/GenBank/DDBJ whole genome shotgun (WGS) entry which is preliminary data.</text>
</comment>